<gene>
    <name evidence="1" type="ORF">FZ040_09235</name>
</gene>
<dbReference type="OrthoDB" id="164329at2"/>
<organism evidence="1 2">
    <name type="scientific">Selenomonas ruminis</name>
    <dbReference type="NCBI Taxonomy" id="2593411"/>
    <lineage>
        <taxon>Bacteria</taxon>
        <taxon>Bacillati</taxon>
        <taxon>Bacillota</taxon>
        <taxon>Negativicutes</taxon>
        <taxon>Selenomonadales</taxon>
        <taxon>Selenomonadaceae</taxon>
        <taxon>Selenomonas</taxon>
    </lineage>
</organism>
<dbReference type="EMBL" id="VTOY01000007">
    <property type="protein sequence ID" value="TYZ21955.1"/>
    <property type="molecule type" value="Genomic_DNA"/>
</dbReference>
<dbReference type="AlphaFoldDB" id="A0A5D6W555"/>
<evidence type="ECO:0000313" key="2">
    <source>
        <dbReference type="Proteomes" id="UP000323646"/>
    </source>
</evidence>
<dbReference type="Pfam" id="PF11756">
    <property type="entry name" value="YgbA_NO"/>
    <property type="match status" value="1"/>
</dbReference>
<protein>
    <submittedName>
        <fullName evidence="1">Nitrous oxide-stimulated promoter family protein</fullName>
    </submittedName>
</protein>
<dbReference type="RefSeq" id="WP_149171728.1">
    <property type="nucleotide sequence ID" value="NZ_VTOY01000007.1"/>
</dbReference>
<proteinExistence type="predicted"/>
<comment type="caution">
    <text evidence="1">The sequence shown here is derived from an EMBL/GenBank/DDBJ whole genome shotgun (WGS) entry which is preliminary data.</text>
</comment>
<dbReference type="InterPro" id="IPR020483">
    <property type="entry name" value="Uncharacterised_YgbA"/>
</dbReference>
<keyword evidence="2" id="KW-1185">Reference proteome</keyword>
<accession>A0A5D6W555</accession>
<sequence length="116" mass="13740">MNVEAKRIAERKTVQEIMKIYCHGHHHIRESGNELCPDCEAIAAYADIRIARCPRMAVKTFCSVCPIHCYAKPQRELILTIMRYSGPRMLWHHPLMAIRHILIQWRTRHGLRKREK</sequence>
<dbReference type="NCBIfam" id="NF007714">
    <property type="entry name" value="PRK10410.1-2"/>
    <property type="match status" value="1"/>
</dbReference>
<dbReference type="Proteomes" id="UP000323646">
    <property type="component" value="Unassembled WGS sequence"/>
</dbReference>
<reference evidence="1 2" key="1">
    <citation type="submission" date="2019-08" db="EMBL/GenBank/DDBJ databases">
        <title>Selenomonas sp. mPRGC5 and Selenomonas sp. mPRGC8 isolated from ruminal fluid of dairy goat (Capra hircus).</title>
        <authorList>
            <person name="Poothong S."/>
            <person name="Nuengjamnong C."/>
            <person name="Tanasupawat S."/>
        </authorList>
    </citation>
    <scope>NUCLEOTIDE SEQUENCE [LARGE SCALE GENOMIC DNA]</scope>
    <source>
        <strain evidence="2">mPRGC5</strain>
    </source>
</reference>
<evidence type="ECO:0000313" key="1">
    <source>
        <dbReference type="EMBL" id="TYZ21955.1"/>
    </source>
</evidence>
<name>A0A5D6W555_9FIRM</name>